<dbReference type="Proteomes" id="UP000799755">
    <property type="component" value="Unassembled WGS sequence"/>
</dbReference>
<sequence length="204" mass="22674">MTCIWITPYTFSILRAVNSTNCFQGSQTGENSTPRVHRAQASSRATIHQKSRVAEPTTAHAYALEPLLLSSVTSDLKISRRSKWQPCRPSVRDFTPILVLLIQFHDAYVLDAQDLTVLMDKQTNSSKADTWSQIGFFRVFFTVIESPTPSPMSFFELDDSFPSSTPSTATPLTHHSYSSMTGVTAPMISPGKYPSYANITMTPQ</sequence>
<organism evidence="1 2">
    <name type="scientific">Lindgomyces ingoldianus</name>
    <dbReference type="NCBI Taxonomy" id="673940"/>
    <lineage>
        <taxon>Eukaryota</taxon>
        <taxon>Fungi</taxon>
        <taxon>Dikarya</taxon>
        <taxon>Ascomycota</taxon>
        <taxon>Pezizomycotina</taxon>
        <taxon>Dothideomycetes</taxon>
        <taxon>Pleosporomycetidae</taxon>
        <taxon>Pleosporales</taxon>
        <taxon>Lindgomycetaceae</taxon>
        <taxon>Lindgomyces</taxon>
    </lineage>
</organism>
<reference evidence="1" key="1">
    <citation type="journal article" date="2020" name="Stud. Mycol.">
        <title>101 Dothideomycetes genomes: a test case for predicting lifestyles and emergence of pathogens.</title>
        <authorList>
            <person name="Haridas S."/>
            <person name="Albert R."/>
            <person name="Binder M."/>
            <person name="Bloem J."/>
            <person name="Labutti K."/>
            <person name="Salamov A."/>
            <person name="Andreopoulos B."/>
            <person name="Baker S."/>
            <person name="Barry K."/>
            <person name="Bills G."/>
            <person name="Bluhm B."/>
            <person name="Cannon C."/>
            <person name="Castanera R."/>
            <person name="Culley D."/>
            <person name="Daum C."/>
            <person name="Ezra D."/>
            <person name="Gonzalez J."/>
            <person name="Henrissat B."/>
            <person name="Kuo A."/>
            <person name="Liang C."/>
            <person name="Lipzen A."/>
            <person name="Lutzoni F."/>
            <person name="Magnuson J."/>
            <person name="Mondo S."/>
            <person name="Nolan M."/>
            <person name="Ohm R."/>
            <person name="Pangilinan J."/>
            <person name="Park H.-J."/>
            <person name="Ramirez L."/>
            <person name="Alfaro M."/>
            <person name="Sun H."/>
            <person name="Tritt A."/>
            <person name="Yoshinaga Y."/>
            <person name="Zwiers L.-H."/>
            <person name="Turgeon B."/>
            <person name="Goodwin S."/>
            <person name="Spatafora J."/>
            <person name="Crous P."/>
            <person name="Grigoriev I."/>
        </authorList>
    </citation>
    <scope>NUCLEOTIDE SEQUENCE</scope>
    <source>
        <strain evidence="1">ATCC 200398</strain>
    </source>
</reference>
<comment type="caution">
    <text evidence="1">The sequence shown here is derived from an EMBL/GenBank/DDBJ whole genome shotgun (WGS) entry which is preliminary data.</text>
</comment>
<accession>A0ACB6QGJ7</accession>
<gene>
    <name evidence="1" type="ORF">BDR25DRAFT_360163</name>
</gene>
<evidence type="ECO:0000313" key="2">
    <source>
        <dbReference type="Proteomes" id="UP000799755"/>
    </source>
</evidence>
<name>A0ACB6QGJ7_9PLEO</name>
<dbReference type="EMBL" id="MU003527">
    <property type="protein sequence ID" value="KAF2466016.1"/>
    <property type="molecule type" value="Genomic_DNA"/>
</dbReference>
<proteinExistence type="predicted"/>
<protein>
    <submittedName>
        <fullName evidence="1">Uncharacterized protein</fullName>
    </submittedName>
</protein>
<evidence type="ECO:0000313" key="1">
    <source>
        <dbReference type="EMBL" id="KAF2466016.1"/>
    </source>
</evidence>
<keyword evidence="2" id="KW-1185">Reference proteome</keyword>